<keyword evidence="4 11" id="KW-0808">Transferase</keyword>
<keyword evidence="8 11" id="KW-0067">ATP-binding</keyword>
<dbReference type="GO" id="GO:0006227">
    <property type="term" value="P:dUDP biosynthetic process"/>
    <property type="evidence" value="ECO:0007669"/>
    <property type="project" value="TreeGrafter"/>
</dbReference>
<evidence type="ECO:0000256" key="9">
    <source>
        <dbReference type="ARBA" id="ARBA00048743"/>
    </source>
</evidence>
<evidence type="ECO:0000256" key="6">
    <source>
        <dbReference type="ARBA" id="ARBA00022741"/>
    </source>
</evidence>
<keyword evidence="16" id="KW-1185">Reference proteome</keyword>
<dbReference type="NCBIfam" id="TIGR00041">
    <property type="entry name" value="DTMP_kinase"/>
    <property type="match status" value="1"/>
</dbReference>
<keyword evidence="7 11" id="KW-0418">Kinase</keyword>
<dbReference type="GO" id="GO:0004798">
    <property type="term" value="F:dTMP kinase activity"/>
    <property type="evidence" value="ECO:0007669"/>
    <property type="project" value="UniProtKB-UniRule"/>
</dbReference>
<accession>A0A9X3NSY4</accession>
<dbReference type="SUPFAM" id="SSF52540">
    <property type="entry name" value="P-loop containing nucleoside triphosphate hydrolases"/>
    <property type="match status" value="1"/>
</dbReference>
<evidence type="ECO:0000256" key="11">
    <source>
        <dbReference type="HAMAP-Rule" id="MF_00165"/>
    </source>
</evidence>
<dbReference type="RefSeq" id="WP_270070864.1">
    <property type="nucleotide sequence ID" value="NZ_JAJAQC010000005.1"/>
</dbReference>
<dbReference type="Pfam" id="PF07690">
    <property type="entry name" value="MFS_1"/>
    <property type="match status" value="2"/>
</dbReference>
<comment type="similarity">
    <text evidence="1 11">Belongs to the thymidylate kinase family.</text>
</comment>
<feature type="transmembrane region" description="Helical" evidence="13">
    <location>
        <begin position="525"/>
        <end position="547"/>
    </location>
</feature>
<feature type="transmembrane region" description="Helical" evidence="13">
    <location>
        <begin position="25"/>
        <end position="49"/>
    </location>
</feature>
<protein>
    <recommendedName>
        <fullName evidence="3 11">Thymidylate kinase</fullName>
        <ecNumber evidence="2 11">2.7.4.9</ecNumber>
    </recommendedName>
    <alternativeName>
        <fullName evidence="11">dTMP kinase</fullName>
    </alternativeName>
</protein>
<feature type="transmembrane region" description="Helical" evidence="13">
    <location>
        <begin position="397"/>
        <end position="417"/>
    </location>
</feature>
<dbReference type="GO" id="GO:0005524">
    <property type="term" value="F:ATP binding"/>
    <property type="evidence" value="ECO:0007669"/>
    <property type="project" value="UniProtKB-UniRule"/>
</dbReference>
<evidence type="ECO:0000313" key="15">
    <source>
        <dbReference type="EMBL" id="MDA0563586.1"/>
    </source>
</evidence>
<dbReference type="InterPro" id="IPR027417">
    <property type="entry name" value="P-loop_NTPase"/>
</dbReference>
<evidence type="ECO:0000256" key="8">
    <source>
        <dbReference type="ARBA" id="ARBA00022840"/>
    </source>
</evidence>
<evidence type="ECO:0000256" key="12">
    <source>
        <dbReference type="SAM" id="MobiDB-lite"/>
    </source>
</evidence>
<dbReference type="Gene3D" id="3.40.50.300">
    <property type="entry name" value="P-loop containing nucleotide triphosphate hydrolases"/>
    <property type="match status" value="1"/>
</dbReference>
<evidence type="ECO:0000259" key="14">
    <source>
        <dbReference type="Pfam" id="PF02223"/>
    </source>
</evidence>
<organism evidence="15 16">
    <name type="scientific">Streptomonospora mangrovi</name>
    <dbReference type="NCBI Taxonomy" id="2883123"/>
    <lineage>
        <taxon>Bacteria</taxon>
        <taxon>Bacillati</taxon>
        <taxon>Actinomycetota</taxon>
        <taxon>Actinomycetes</taxon>
        <taxon>Streptosporangiales</taxon>
        <taxon>Nocardiopsidaceae</taxon>
        <taxon>Streptomonospora</taxon>
    </lineage>
</organism>
<evidence type="ECO:0000256" key="4">
    <source>
        <dbReference type="ARBA" id="ARBA00022679"/>
    </source>
</evidence>
<keyword evidence="13" id="KW-0472">Membrane</keyword>
<dbReference type="AlphaFoldDB" id="A0A9X3NSY4"/>
<comment type="caution">
    <text evidence="15">The sequence shown here is derived from an EMBL/GenBank/DDBJ whole genome shotgun (WGS) entry which is preliminary data.</text>
</comment>
<feature type="region of interest" description="Disordered" evidence="12">
    <location>
        <begin position="232"/>
        <end position="338"/>
    </location>
</feature>
<keyword evidence="13" id="KW-1133">Transmembrane helix</keyword>
<reference evidence="15" key="1">
    <citation type="submission" date="2021-10" db="EMBL/GenBank/DDBJ databases">
        <title>Streptomonospora sp. nov., isolated from mangrove soil.</title>
        <authorList>
            <person name="Chen X."/>
            <person name="Ge X."/>
            <person name="Liu W."/>
        </authorList>
    </citation>
    <scope>NUCLEOTIDE SEQUENCE</scope>
    <source>
        <strain evidence="15">S1-112</strain>
    </source>
</reference>
<evidence type="ECO:0000313" key="16">
    <source>
        <dbReference type="Proteomes" id="UP001140076"/>
    </source>
</evidence>
<feature type="compositionally biased region" description="Pro residues" evidence="12">
    <location>
        <begin position="323"/>
        <end position="332"/>
    </location>
</feature>
<dbReference type="PANTHER" id="PTHR10344:SF4">
    <property type="entry name" value="UMP-CMP KINASE 2, MITOCHONDRIAL"/>
    <property type="match status" value="1"/>
</dbReference>
<evidence type="ECO:0000256" key="7">
    <source>
        <dbReference type="ARBA" id="ARBA00022777"/>
    </source>
</evidence>
<dbReference type="PROSITE" id="PS01331">
    <property type="entry name" value="THYMIDYLATE_KINASE"/>
    <property type="match status" value="1"/>
</dbReference>
<keyword evidence="5 11" id="KW-0545">Nucleotide biosynthesis</keyword>
<comment type="function">
    <text evidence="10 11">Phosphorylation of dTMP to form dTDP in both de novo and salvage pathways of dTTP synthesis.</text>
</comment>
<keyword evidence="13" id="KW-0812">Transmembrane</keyword>
<dbReference type="FunFam" id="3.40.50.300:FF:000225">
    <property type="entry name" value="Thymidylate kinase"/>
    <property type="match status" value="1"/>
</dbReference>
<dbReference type="InterPro" id="IPR036259">
    <property type="entry name" value="MFS_trans_sf"/>
</dbReference>
<keyword evidence="6 11" id="KW-0547">Nucleotide-binding</keyword>
<feature type="transmembrane region" description="Helical" evidence="13">
    <location>
        <begin position="488"/>
        <end position="513"/>
    </location>
</feature>
<dbReference type="PANTHER" id="PTHR10344">
    <property type="entry name" value="THYMIDYLATE KINASE"/>
    <property type="match status" value="1"/>
</dbReference>
<evidence type="ECO:0000256" key="10">
    <source>
        <dbReference type="ARBA" id="ARBA00057735"/>
    </source>
</evidence>
<dbReference type="Pfam" id="PF02223">
    <property type="entry name" value="Thymidylate_kin"/>
    <property type="match status" value="1"/>
</dbReference>
<dbReference type="InterPro" id="IPR011701">
    <property type="entry name" value="MFS"/>
</dbReference>
<sequence length="806" mass="83971">MSRSAPFGAPGEARGVLAIKPFRRLWISLSLSSLGDWLGLLALVALAAVLTRDLDPLTRSFAVAGAAAVKLGPPVLLSPLSGLLADRFDRRLTMVATDALRGLLYLSIPIAGRLDWLLIAGFLAEIAALAWSPAKDAALTDLVPKKKLPQAARLGLLTAYGAAPVAAALFALLASVSWLIGAAVQGGSTDAADSAADAFLNPQADAALYAAGVVFVAAAVTAWLLPAARRESLETPPTAAPKPSGSAPTREVPVAPPPDNERTTPLRTTDQAANERTAPLATTGEHAADSNERTAPLATTGGQPAAGGDDRTAPLVPAGAEIPPGPEMPPGPGERRPAKERFQPENLLRTLWQGGRFAATTPLVRGLLTGMAGVFPAVAAVAGVGRVHADGLGAGNAGFAVLFGAAFAGMALGMMAGPRILRHLSRARLFGVAIAASGIALLVTGLIPNMALAAVLVAASGVAAGVSWVTGLTLMAQELEDDVRTRTLGYLSAVARTQLLLVMVAAPLLAAAIGDHSLRLGELTYEFLGTGAVLLIAAVAVLVAGFLGARRVDTGGEVPLRRELFAALRGVPLPSADAAEEKRLPGTFIVLEGGEGAGKSTQVGQLSVWLREEGFEVVSTREPGSTKLGMRLRALLLDREHTGMSARAEALLYAADRAEHVSKVILPALRRGAIVISDRYIDSTLAYQGAGRDLVRAEVERVNEWATGELAPDLTVLLDIPPDEGLARLGGSTDRIEAESAEFHARVRKGFRDLADRDPARYLVLDAREPAEEITRAIQRRLRPILPDPVPKDAEAITGMLPTIKE</sequence>
<evidence type="ECO:0000256" key="1">
    <source>
        <dbReference type="ARBA" id="ARBA00009776"/>
    </source>
</evidence>
<feature type="transmembrane region" description="Helical" evidence="13">
    <location>
        <begin position="206"/>
        <end position="225"/>
    </location>
</feature>
<evidence type="ECO:0000256" key="5">
    <source>
        <dbReference type="ARBA" id="ARBA00022727"/>
    </source>
</evidence>
<feature type="compositionally biased region" description="Polar residues" evidence="12">
    <location>
        <begin position="265"/>
        <end position="274"/>
    </location>
</feature>
<comment type="catalytic activity">
    <reaction evidence="9 11">
        <text>dTMP + ATP = dTDP + ADP</text>
        <dbReference type="Rhea" id="RHEA:13517"/>
        <dbReference type="ChEBI" id="CHEBI:30616"/>
        <dbReference type="ChEBI" id="CHEBI:58369"/>
        <dbReference type="ChEBI" id="CHEBI:63528"/>
        <dbReference type="ChEBI" id="CHEBI:456216"/>
        <dbReference type="EC" id="2.7.4.9"/>
    </reaction>
</comment>
<dbReference type="EC" id="2.7.4.9" evidence="2 11"/>
<dbReference type="HAMAP" id="MF_00165">
    <property type="entry name" value="Thymidylate_kinase"/>
    <property type="match status" value="1"/>
</dbReference>
<name>A0A9X3NSY4_9ACTN</name>
<dbReference type="InterPro" id="IPR018094">
    <property type="entry name" value="Thymidylate_kinase"/>
</dbReference>
<feature type="transmembrane region" description="Helical" evidence="13">
    <location>
        <begin position="453"/>
        <end position="476"/>
    </location>
</feature>
<dbReference type="GO" id="GO:0005829">
    <property type="term" value="C:cytosol"/>
    <property type="evidence" value="ECO:0007669"/>
    <property type="project" value="TreeGrafter"/>
</dbReference>
<evidence type="ECO:0000256" key="3">
    <source>
        <dbReference type="ARBA" id="ARBA00017144"/>
    </source>
</evidence>
<feature type="transmembrane region" description="Helical" evidence="13">
    <location>
        <begin position="154"/>
        <end position="180"/>
    </location>
</feature>
<evidence type="ECO:0000256" key="13">
    <source>
        <dbReference type="SAM" id="Phobius"/>
    </source>
</evidence>
<proteinExistence type="inferred from homology"/>
<feature type="transmembrane region" description="Helical" evidence="13">
    <location>
        <begin position="61"/>
        <end position="85"/>
    </location>
</feature>
<feature type="binding site" evidence="11">
    <location>
        <begin position="593"/>
        <end position="600"/>
    </location>
    <ligand>
        <name>ATP</name>
        <dbReference type="ChEBI" id="CHEBI:30616"/>
    </ligand>
</feature>
<dbReference type="InterPro" id="IPR018095">
    <property type="entry name" value="Thymidylate_kin_CS"/>
</dbReference>
<dbReference type="SUPFAM" id="SSF103473">
    <property type="entry name" value="MFS general substrate transporter"/>
    <property type="match status" value="1"/>
</dbReference>
<evidence type="ECO:0000256" key="2">
    <source>
        <dbReference type="ARBA" id="ARBA00012980"/>
    </source>
</evidence>
<dbReference type="GO" id="GO:0022857">
    <property type="term" value="F:transmembrane transporter activity"/>
    <property type="evidence" value="ECO:0007669"/>
    <property type="project" value="InterPro"/>
</dbReference>
<gene>
    <name evidence="11 15" type="primary">tmk</name>
    <name evidence="15" type="ORF">LG943_04460</name>
</gene>
<dbReference type="EMBL" id="JAJAQC010000005">
    <property type="protein sequence ID" value="MDA0563586.1"/>
    <property type="molecule type" value="Genomic_DNA"/>
</dbReference>
<feature type="domain" description="Thymidylate kinase-like" evidence="14">
    <location>
        <begin position="591"/>
        <end position="778"/>
    </location>
</feature>
<dbReference type="GO" id="GO:0006233">
    <property type="term" value="P:dTDP biosynthetic process"/>
    <property type="evidence" value="ECO:0007669"/>
    <property type="project" value="InterPro"/>
</dbReference>
<dbReference type="GO" id="GO:0006235">
    <property type="term" value="P:dTTP biosynthetic process"/>
    <property type="evidence" value="ECO:0007669"/>
    <property type="project" value="UniProtKB-UniRule"/>
</dbReference>
<feature type="transmembrane region" description="Helical" evidence="13">
    <location>
        <begin position="429"/>
        <end position="447"/>
    </location>
</feature>
<dbReference type="CDD" id="cd01672">
    <property type="entry name" value="TMPK"/>
    <property type="match status" value="1"/>
</dbReference>
<dbReference type="Proteomes" id="UP001140076">
    <property type="component" value="Unassembled WGS sequence"/>
</dbReference>
<feature type="transmembrane region" description="Helical" evidence="13">
    <location>
        <begin position="366"/>
        <end position="385"/>
    </location>
</feature>
<dbReference type="InterPro" id="IPR039430">
    <property type="entry name" value="Thymidylate_kin-like_dom"/>
</dbReference>
<dbReference type="Gene3D" id="1.20.1250.20">
    <property type="entry name" value="MFS general substrate transporter like domains"/>
    <property type="match status" value="2"/>
</dbReference>